<name>A0A401RMY4_CHIPU</name>
<comment type="caution">
    <text evidence="1">The sequence shown here is derived from an EMBL/GenBank/DDBJ whole genome shotgun (WGS) entry which is preliminary data.</text>
</comment>
<dbReference type="Proteomes" id="UP000287033">
    <property type="component" value="Unassembled WGS sequence"/>
</dbReference>
<dbReference type="AlphaFoldDB" id="A0A401RMY4"/>
<accession>A0A401RMY4</accession>
<organism evidence="1 2">
    <name type="scientific">Chiloscyllium punctatum</name>
    <name type="common">Brownbanded bambooshark</name>
    <name type="synonym">Hemiscyllium punctatum</name>
    <dbReference type="NCBI Taxonomy" id="137246"/>
    <lineage>
        <taxon>Eukaryota</taxon>
        <taxon>Metazoa</taxon>
        <taxon>Chordata</taxon>
        <taxon>Craniata</taxon>
        <taxon>Vertebrata</taxon>
        <taxon>Chondrichthyes</taxon>
        <taxon>Elasmobranchii</taxon>
        <taxon>Galeomorphii</taxon>
        <taxon>Galeoidea</taxon>
        <taxon>Orectolobiformes</taxon>
        <taxon>Hemiscylliidae</taxon>
        <taxon>Chiloscyllium</taxon>
    </lineage>
</organism>
<dbReference type="OrthoDB" id="63267at2759"/>
<dbReference type="EMBL" id="BEZZ01003336">
    <property type="protein sequence ID" value="GCC19531.1"/>
    <property type="molecule type" value="Genomic_DNA"/>
</dbReference>
<sequence>MGALSFGVSELMKSSAVGWFKLLSQEEGEYYNVPIIEDDGDSELRQKFEVGAAVYVHPSPIPELASFS</sequence>
<dbReference type="STRING" id="137246.A0A401RMY4"/>
<evidence type="ECO:0000313" key="2">
    <source>
        <dbReference type="Proteomes" id="UP000287033"/>
    </source>
</evidence>
<keyword evidence="2" id="KW-1185">Reference proteome</keyword>
<evidence type="ECO:0000313" key="1">
    <source>
        <dbReference type="EMBL" id="GCC19531.1"/>
    </source>
</evidence>
<reference evidence="1 2" key="1">
    <citation type="journal article" date="2018" name="Nat. Ecol. Evol.">
        <title>Shark genomes provide insights into elasmobranch evolution and the origin of vertebrates.</title>
        <authorList>
            <person name="Hara Y"/>
            <person name="Yamaguchi K"/>
            <person name="Onimaru K"/>
            <person name="Kadota M"/>
            <person name="Koyanagi M"/>
            <person name="Keeley SD"/>
            <person name="Tatsumi K"/>
            <person name="Tanaka K"/>
            <person name="Motone F"/>
            <person name="Kageyama Y"/>
            <person name="Nozu R"/>
            <person name="Adachi N"/>
            <person name="Nishimura O"/>
            <person name="Nakagawa R"/>
            <person name="Tanegashima C"/>
            <person name="Kiyatake I"/>
            <person name="Matsumoto R"/>
            <person name="Murakumo K"/>
            <person name="Nishida K"/>
            <person name="Terakita A"/>
            <person name="Kuratani S"/>
            <person name="Sato K"/>
            <person name="Hyodo S Kuraku.S."/>
        </authorList>
    </citation>
    <scope>NUCLEOTIDE SEQUENCE [LARGE SCALE GENOMIC DNA]</scope>
</reference>
<gene>
    <name evidence="1" type="ORF">chiPu_0021087</name>
</gene>
<protein>
    <submittedName>
        <fullName evidence="1">Uncharacterized protein</fullName>
    </submittedName>
</protein>
<proteinExistence type="predicted"/>